<evidence type="ECO:0000313" key="5">
    <source>
        <dbReference type="WBParaSite" id="BXY_0600900.1"/>
    </source>
</evidence>
<feature type="transmembrane region" description="Helical" evidence="1">
    <location>
        <begin position="338"/>
        <end position="364"/>
    </location>
</feature>
<keyword evidence="4" id="KW-1185">Reference proteome</keyword>
<reference evidence="2" key="2">
    <citation type="submission" date="2020-09" db="EMBL/GenBank/DDBJ databases">
        <authorList>
            <person name="Kikuchi T."/>
        </authorList>
    </citation>
    <scope>NUCLEOTIDE SEQUENCE</scope>
    <source>
        <strain evidence="2">Ka4C1</strain>
    </source>
</reference>
<dbReference type="Proteomes" id="UP000095284">
    <property type="component" value="Unplaced"/>
</dbReference>
<dbReference type="AlphaFoldDB" id="A0A1I7RZ41"/>
<protein>
    <submittedName>
        <fullName evidence="2">(pine wood nematode) hypothetical protein</fullName>
    </submittedName>
    <submittedName>
        <fullName evidence="5">Ion_trans_2 domain-containing protein</fullName>
    </submittedName>
</protein>
<reference evidence="5" key="1">
    <citation type="submission" date="2016-11" db="UniProtKB">
        <authorList>
            <consortium name="WormBaseParasite"/>
        </authorList>
    </citation>
    <scope>IDENTIFICATION</scope>
</reference>
<dbReference type="SUPFAM" id="SSF81324">
    <property type="entry name" value="Voltage-gated potassium channels"/>
    <property type="match status" value="1"/>
</dbReference>
<name>A0A1I7RZ41_BURXY</name>
<dbReference type="EMBL" id="CAJFDI010000003">
    <property type="protein sequence ID" value="CAD5220619.1"/>
    <property type="molecule type" value="Genomic_DNA"/>
</dbReference>
<accession>A0A1I7RZ41</accession>
<gene>
    <name evidence="2" type="ORF">BXYJ_LOCUS6269</name>
</gene>
<organism evidence="3 5">
    <name type="scientific">Bursaphelenchus xylophilus</name>
    <name type="common">Pinewood nematode worm</name>
    <name type="synonym">Aphelenchoides xylophilus</name>
    <dbReference type="NCBI Taxonomy" id="6326"/>
    <lineage>
        <taxon>Eukaryota</taxon>
        <taxon>Metazoa</taxon>
        <taxon>Ecdysozoa</taxon>
        <taxon>Nematoda</taxon>
        <taxon>Chromadorea</taxon>
        <taxon>Rhabditida</taxon>
        <taxon>Tylenchina</taxon>
        <taxon>Tylenchomorpha</taxon>
        <taxon>Aphelenchoidea</taxon>
        <taxon>Aphelenchoididae</taxon>
        <taxon>Bursaphelenchus</taxon>
    </lineage>
</organism>
<keyword evidence="1" id="KW-1133">Transmembrane helix</keyword>
<feature type="transmembrane region" description="Helical" evidence="1">
    <location>
        <begin position="275"/>
        <end position="296"/>
    </location>
</feature>
<feature type="transmembrane region" description="Helical" evidence="1">
    <location>
        <begin position="228"/>
        <end position="254"/>
    </location>
</feature>
<evidence type="ECO:0000313" key="3">
    <source>
        <dbReference type="Proteomes" id="UP000095284"/>
    </source>
</evidence>
<dbReference type="Gene3D" id="1.10.287.70">
    <property type="match status" value="1"/>
</dbReference>
<dbReference type="WBParaSite" id="BXY_0600900.1">
    <property type="protein sequence ID" value="BXY_0600900.1"/>
    <property type="gene ID" value="BXY_0600900"/>
</dbReference>
<keyword evidence="1" id="KW-0472">Membrane</keyword>
<proteinExistence type="predicted"/>
<evidence type="ECO:0000313" key="2">
    <source>
        <dbReference type="EMBL" id="CAD5220619.1"/>
    </source>
</evidence>
<sequence length="401" mass="45541">MKTAHTWHHSHNVAALVRDAKASMTAEKTLEKAREYLAKLESNVNLGGINEEKRRKISGFISNLCTELEKKRKNGEGDNSAYSTVSPGNNADLMYGIRSRAKSDPSRRFTMGSQIFSTYTSNLSLTDSEHDTDDGYNASRESEETVKIEEIYDRQMPWALRLIPHILFFASLLVSVYGGALFLQLIDPAMAKAPLVRVVLNCFDGGARLGWGQQTPTSSWGRVFVSVYSIYTVGLINGFMATIGSIITDIYCVHWPVLMAKIKGKDPKVNEIGHVMSLKVLLYFNVCMIIIGWYIWCYQFEQMTLVDATYSSVMTMMAAAFGDVHPDPKSHFQLMVLILYYLIGIAIWGGILVILSSYVEIYYIGKIREFLRYLWVKYRIRRERQKEVKNCCDYNCHNNAA</sequence>
<keyword evidence="1" id="KW-0812">Transmembrane</keyword>
<dbReference type="Proteomes" id="UP000582659">
    <property type="component" value="Unassembled WGS sequence"/>
</dbReference>
<dbReference type="EMBL" id="CAJFCV020000003">
    <property type="protein sequence ID" value="CAG9106880.1"/>
    <property type="molecule type" value="Genomic_DNA"/>
</dbReference>
<evidence type="ECO:0000256" key="1">
    <source>
        <dbReference type="SAM" id="Phobius"/>
    </source>
</evidence>
<feature type="transmembrane region" description="Helical" evidence="1">
    <location>
        <begin position="162"/>
        <end position="186"/>
    </location>
</feature>
<dbReference type="Proteomes" id="UP000659654">
    <property type="component" value="Unassembled WGS sequence"/>
</dbReference>
<dbReference type="OrthoDB" id="5889474at2759"/>
<evidence type="ECO:0000313" key="4">
    <source>
        <dbReference type="Proteomes" id="UP000659654"/>
    </source>
</evidence>